<sequence length="191" mass="21744">MSNTPLTSTDHSKIVLFALLMMPTLFFVGVLPVLFLIIGFFMLRRTKDFSYVELAVRGAAIYIWIGVALCAGVVVWHGLTGDRSNTYRREYNEMMMQNFAFAGAVAFGYKVALTKLLYEPLLTHKEWVEQNGVFASKPKNPESSEIDIIKGERLKSFSVADELIKWAKLKDDGHISEQEFNDARKKLLQRD</sequence>
<dbReference type="EMBL" id="WIWJ01000042">
    <property type="protein sequence ID" value="MQT48982.1"/>
    <property type="molecule type" value="Genomic_DNA"/>
</dbReference>
<keyword evidence="1" id="KW-0812">Transmembrane</keyword>
<organism evidence="2 3">
    <name type="scientific">Pseudomonas helleri</name>
    <dbReference type="NCBI Taxonomy" id="1608996"/>
    <lineage>
        <taxon>Bacteria</taxon>
        <taxon>Pseudomonadati</taxon>
        <taxon>Pseudomonadota</taxon>
        <taxon>Gammaproteobacteria</taxon>
        <taxon>Pseudomonadales</taxon>
        <taxon>Pseudomonadaceae</taxon>
        <taxon>Pseudomonas</taxon>
    </lineage>
</organism>
<evidence type="ECO:0000313" key="2">
    <source>
        <dbReference type="EMBL" id="MQT48982.1"/>
    </source>
</evidence>
<evidence type="ECO:0000313" key="3">
    <source>
        <dbReference type="Proteomes" id="UP000441404"/>
    </source>
</evidence>
<protein>
    <submittedName>
        <fullName evidence="2">SHOCT domain-containing protein</fullName>
    </submittedName>
</protein>
<feature type="transmembrane region" description="Helical" evidence="1">
    <location>
        <begin position="14"/>
        <end position="42"/>
    </location>
</feature>
<proteinExistence type="predicted"/>
<feature type="transmembrane region" description="Helical" evidence="1">
    <location>
        <begin position="54"/>
        <end position="79"/>
    </location>
</feature>
<dbReference type="RefSeq" id="WP_044272847.1">
    <property type="nucleotide sequence ID" value="NZ_WIWJ01000042.1"/>
</dbReference>
<gene>
    <name evidence="2" type="ORF">GHO40_19955</name>
</gene>
<dbReference type="AlphaFoldDB" id="A0A7X1WBU6"/>
<evidence type="ECO:0000256" key="1">
    <source>
        <dbReference type="SAM" id="Phobius"/>
    </source>
</evidence>
<accession>A0A7X1WBU6</accession>
<keyword evidence="1" id="KW-0472">Membrane</keyword>
<comment type="caution">
    <text evidence="2">The sequence shown here is derived from an EMBL/GenBank/DDBJ whole genome shotgun (WGS) entry which is preliminary data.</text>
</comment>
<name>A0A7X1WBU6_9PSED</name>
<feature type="transmembrane region" description="Helical" evidence="1">
    <location>
        <begin position="99"/>
        <end position="118"/>
    </location>
</feature>
<reference evidence="2 3" key="1">
    <citation type="submission" date="2019-10" db="EMBL/GenBank/DDBJ databases">
        <title>Evaluation of single-gene subtyping targets for Pseudomonas.</title>
        <authorList>
            <person name="Reichler S.J."/>
            <person name="Orsi R.H."/>
            <person name="Wiedmann M."/>
            <person name="Martin N.H."/>
            <person name="Murphy S.I."/>
        </authorList>
    </citation>
    <scope>NUCLEOTIDE SEQUENCE [LARGE SCALE GENOMIC DNA]</scope>
    <source>
        <strain evidence="2 3">FSL R10-3257</strain>
    </source>
</reference>
<keyword evidence="1" id="KW-1133">Transmembrane helix</keyword>
<dbReference type="Proteomes" id="UP000441404">
    <property type="component" value="Unassembled WGS sequence"/>
</dbReference>